<feature type="region of interest" description="Disordered" evidence="1">
    <location>
        <begin position="28"/>
        <end position="76"/>
    </location>
</feature>
<evidence type="ECO:0000313" key="2">
    <source>
        <dbReference type="EMBL" id="GIY88591.1"/>
    </source>
</evidence>
<organism evidence="2 3">
    <name type="scientific">Caerostris extrusa</name>
    <name type="common">Bark spider</name>
    <name type="synonym">Caerostris bankana</name>
    <dbReference type="NCBI Taxonomy" id="172846"/>
    <lineage>
        <taxon>Eukaryota</taxon>
        <taxon>Metazoa</taxon>
        <taxon>Ecdysozoa</taxon>
        <taxon>Arthropoda</taxon>
        <taxon>Chelicerata</taxon>
        <taxon>Arachnida</taxon>
        <taxon>Araneae</taxon>
        <taxon>Araneomorphae</taxon>
        <taxon>Entelegynae</taxon>
        <taxon>Araneoidea</taxon>
        <taxon>Araneidae</taxon>
        <taxon>Caerostris</taxon>
    </lineage>
</organism>
<comment type="caution">
    <text evidence="2">The sequence shown here is derived from an EMBL/GenBank/DDBJ whole genome shotgun (WGS) entry which is preliminary data.</text>
</comment>
<evidence type="ECO:0000313" key="3">
    <source>
        <dbReference type="Proteomes" id="UP001054945"/>
    </source>
</evidence>
<protein>
    <submittedName>
        <fullName evidence="2">Uncharacterized protein</fullName>
    </submittedName>
</protein>
<feature type="compositionally biased region" description="Basic and acidic residues" evidence="1">
    <location>
        <begin position="30"/>
        <end position="48"/>
    </location>
</feature>
<sequence length="76" mass="8692">MRSKHADVDPQLEEQNNQCRPLVSFIGEESEPHTLGHRDEAQERRKYESGGNSIPSWKNYFLKKNSGHGKVSIPSK</sequence>
<dbReference type="Proteomes" id="UP001054945">
    <property type="component" value="Unassembled WGS sequence"/>
</dbReference>
<keyword evidence="3" id="KW-1185">Reference proteome</keyword>
<name>A0AAV4X3L3_CAEEX</name>
<proteinExistence type="predicted"/>
<reference evidence="2 3" key="1">
    <citation type="submission" date="2021-06" db="EMBL/GenBank/DDBJ databases">
        <title>Caerostris extrusa draft genome.</title>
        <authorList>
            <person name="Kono N."/>
            <person name="Arakawa K."/>
        </authorList>
    </citation>
    <scope>NUCLEOTIDE SEQUENCE [LARGE SCALE GENOMIC DNA]</scope>
</reference>
<dbReference type="AlphaFoldDB" id="A0AAV4X3L3"/>
<accession>A0AAV4X3L3</accession>
<dbReference type="EMBL" id="BPLR01017077">
    <property type="protein sequence ID" value="GIY88591.1"/>
    <property type="molecule type" value="Genomic_DNA"/>
</dbReference>
<gene>
    <name evidence="2" type="ORF">CEXT_663691</name>
</gene>
<evidence type="ECO:0000256" key="1">
    <source>
        <dbReference type="SAM" id="MobiDB-lite"/>
    </source>
</evidence>